<name>A0AA38FZ88_TAXCH</name>
<evidence type="ECO:0000313" key="2">
    <source>
        <dbReference type="EMBL" id="KAH9311759.1"/>
    </source>
</evidence>
<evidence type="ECO:0000313" key="3">
    <source>
        <dbReference type="Proteomes" id="UP000824469"/>
    </source>
</evidence>
<gene>
    <name evidence="2" type="ORF">KI387_026794</name>
</gene>
<sequence>VHQSLRHEQTAKNRNQGIRTYQTGTQQIYHPFHPEVAYSSLFISKCSKHGSDGT</sequence>
<dbReference type="AlphaFoldDB" id="A0AA38FZ88"/>
<feature type="region of interest" description="Disordered" evidence="1">
    <location>
        <begin position="1"/>
        <end position="22"/>
    </location>
</feature>
<dbReference type="EMBL" id="JAHRHJ020000006">
    <property type="protein sequence ID" value="KAH9311759.1"/>
    <property type="molecule type" value="Genomic_DNA"/>
</dbReference>
<organism evidence="2 3">
    <name type="scientific">Taxus chinensis</name>
    <name type="common">Chinese yew</name>
    <name type="synonym">Taxus wallichiana var. chinensis</name>
    <dbReference type="NCBI Taxonomy" id="29808"/>
    <lineage>
        <taxon>Eukaryota</taxon>
        <taxon>Viridiplantae</taxon>
        <taxon>Streptophyta</taxon>
        <taxon>Embryophyta</taxon>
        <taxon>Tracheophyta</taxon>
        <taxon>Spermatophyta</taxon>
        <taxon>Pinopsida</taxon>
        <taxon>Pinidae</taxon>
        <taxon>Conifers II</taxon>
        <taxon>Cupressales</taxon>
        <taxon>Taxaceae</taxon>
        <taxon>Taxus</taxon>
    </lineage>
</organism>
<evidence type="ECO:0000256" key="1">
    <source>
        <dbReference type="SAM" id="MobiDB-lite"/>
    </source>
</evidence>
<protein>
    <submittedName>
        <fullName evidence="2">Uncharacterized protein</fullName>
    </submittedName>
</protein>
<comment type="caution">
    <text evidence="2">The sequence shown here is derived from an EMBL/GenBank/DDBJ whole genome shotgun (WGS) entry which is preliminary data.</text>
</comment>
<dbReference type="Proteomes" id="UP000824469">
    <property type="component" value="Unassembled WGS sequence"/>
</dbReference>
<reference evidence="2 3" key="1">
    <citation type="journal article" date="2021" name="Nat. Plants">
        <title>The Taxus genome provides insights into paclitaxel biosynthesis.</title>
        <authorList>
            <person name="Xiong X."/>
            <person name="Gou J."/>
            <person name="Liao Q."/>
            <person name="Li Y."/>
            <person name="Zhou Q."/>
            <person name="Bi G."/>
            <person name="Li C."/>
            <person name="Du R."/>
            <person name="Wang X."/>
            <person name="Sun T."/>
            <person name="Guo L."/>
            <person name="Liang H."/>
            <person name="Lu P."/>
            <person name="Wu Y."/>
            <person name="Zhang Z."/>
            <person name="Ro D.K."/>
            <person name="Shang Y."/>
            <person name="Huang S."/>
            <person name="Yan J."/>
        </authorList>
    </citation>
    <scope>NUCLEOTIDE SEQUENCE [LARGE SCALE GENOMIC DNA]</scope>
    <source>
        <strain evidence="2">Ta-2019</strain>
    </source>
</reference>
<proteinExistence type="predicted"/>
<accession>A0AA38FZ88</accession>
<feature type="compositionally biased region" description="Basic and acidic residues" evidence="1">
    <location>
        <begin position="1"/>
        <end position="11"/>
    </location>
</feature>
<feature type="non-terminal residue" evidence="2">
    <location>
        <position position="1"/>
    </location>
</feature>
<feature type="non-terminal residue" evidence="2">
    <location>
        <position position="54"/>
    </location>
</feature>
<keyword evidence="3" id="KW-1185">Reference proteome</keyword>
<feature type="compositionally biased region" description="Polar residues" evidence="1">
    <location>
        <begin position="12"/>
        <end position="22"/>
    </location>
</feature>